<evidence type="ECO:0000313" key="2">
    <source>
        <dbReference type="Proteomes" id="UP001497516"/>
    </source>
</evidence>
<keyword evidence="2" id="KW-1185">Reference proteome</keyword>
<dbReference type="AlphaFoldDB" id="A0AAV2GAQ7"/>
<dbReference type="Proteomes" id="UP001497516">
    <property type="component" value="Chromosome 8"/>
</dbReference>
<protein>
    <submittedName>
        <fullName evidence="1">Uncharacterized protein</fullName>
    </submittedName>
</protein>
<proteinExistence type="predicted"/>
<dbReference type="Pfam" id="PF14223">
    <property type="entry name" value="Retrotran_gag_2"/>
    <property type="match status" value="1"/>
</dbReference>
<sequence>MKETDTIKEFHSRVAETVNQIKATGDIMEERKIVEIILRSLSSKFEHIVAVIEETKDLANLPMSELMGSLLAHEQRMSRFTKPPLEQAFSSKVNMTENKYAKSE</sequence>
<organism evidence="1 2">
    <name type="scientific">Linum trigynum</name>
    <dbReference type="NCBI Taxonomy" id="586398"/>
    <lineage>
        <taxon>Eukaryota</taxon>
        <taxon>Viridiplantae</taxon>
        <taxon>Streptophyta</taxon>
        <taxon>Embryophyta</taxon>
        <taxon>Tracheophyta</taxon>
        <taxon>Spermatophyta</taxon>
        <taxon>Magnoliopsida</taxon>
        <taxon>eudicotyledons</taxon>
        <taxon>Gunneridae</taxon>
        <taxon>Pentapetalae</taxon>
        <taxon>rosids</taxon>
        <taxon>fabids</taxon>
        <taxon>Malpighiales</taxon>
        <taxon>Linaceae</taxon>
        <taxon>Linum</taxon>
    </lineage>
</organism>
<dbReference type="PANTHER" id="PTHR35317">
    <property type="entry name" value="OS04G0629600 PROTEIN"/>
    <property type="match status" value="1"/>
</dbReference>
<dbReference type="EMBL" id="OZ034821">
    <property type="protein sequence ID" value="CAL1407786.1"/>
    <property type="molecule type" value="Genomic_DNA"/>
</dbReference>
<reference evidence="1 2" key="1">
    <citation type="submission" date="2024-04" db="EMBL/GenBank/DDBJ databases">
        <authorList>
            <person name="Fracassetti M."/>
        </authorList>
    </citation>
    <scope>NUCLEOTIDE SEQUENCE [LARGE SCALE GENOMIC DNA]</scope>
</reference>
<evidence type="ECO:0000313" key="1">
    <source>
        <dbReference type="EMBL" id="CAL1407786.1"/>
    </source>
</evidence>
<dbReference type="PANTHER" id="PTHR35317:SF36">
    <property type="match status" value="1"/>
</dbReference>
<gene>
    <name evidence="1" type="ORF">LTRI10_LOCUS47433</name>
</gene>
<name>A0AAV2GAQ7_9ROSI</name>
<accession>A0AAV2GAQ7</accession>